<proteinExistence type="predicted"/>
<sequence>MTNQSPFIIPGLCHQPRRGGLVPQIPSTSNALGNKHLNPHTPNTCTIPSLAPLRRLVTVRIGKSIIPVIRRIRHSRHTSEPSYDTVPLLCFIFICSCHD</sequence>
<keyword evidence="2" id="KW-1185">Reference proteome</keyword>
<name>A0A0C9SW70_PAXIN</name>
<dbReference type="HOGENOM" id="CLU_2321084_0_0_1"/>
<organism evidence="1 2">
    <name type="scientific">Paxillus involutus ATCC 200175</name>
    <dbReference type="NCBI Taxonomy" id="664439"/>
    <lineage>
        <taxon>Eukaryota</taxon>
        <taxon>Fungi</taxon>
        <taxon>Dikarya</taxon>
        <taxon>Basidiomycota</taxon>
        <taxon>Agaricomycotina</taxon>
        <taxon>Agaricomycetes</taxon>
        <taxon>Agaricomycetidae</taxon>
        <taxon>Boletales</taxon>
        <taxon>Paxilineae</taxon>
        <taxon>Paxillaceae</taxon>
        <taxon>Paxillus</taxon>
    </lineage>
</organism>
<dbReference type="EMBL" id="KN820054">
    <property type="protein sequence ID" value="KIJ07010.1"/>
    <property type="molecule type" value="Genomic_DNA"/>
</dbReference>
<accession>A0A0C9SW70</accession>
<evidence type="ECO:0000313" key="2">
    <source>
        <dbReference type="Proteomes" id="UP000053647"/>
    </source>
</evidence>
<reference evidence="1 2" key="1">
    <citation type="submission" date="2014-06" db="EMBL/GenBank/DDBJ databases">
        <authorList>
            <consortium name="DOE Joint Genome Institute"/>
            <person name="Kuo A."/>
            <person name="Kohler A."/>
            <person name="Nagy L.G."/>
            <person name="Floudas D."/>
            <person name="Copeland A."/>
            <person name="Barry K.W."/>
            <person name="Cichocki N."/>
            <person name="Veneault-Fourrey C."/>
            <person name="LaButti K."/>
            <person name="Lindquist E.A."/>
            <person name="Lipzen A."/>
            <person name="Lundell T."/>
            <person name="Morin E."/>
            <person name="Murat C."/>
            <person name="Sun H."/>
            <person name="Tunlid A."/>
            <person name="Henrissat B."/>
            <person name="Grigoriev I.V."/>
            <person name="Hibbett D.S."/>
            <person name="Martin F."/>
            <person name="Nordberg H.P."/>
            <person name="Cantor M.N."/>
            <person name="Hua S.X."/>
        </authorList>
    </citation>
    <scope>NUCLEOTIDE SEQUENCE [LARGE SCALE GENOMIC DNA]</scope>
    <source>
        <strain evidence="1 2">ATCC 200175</strain>
    </source>
</reference>
<gene>
    <name evidence="1" type="ORF">PAXINDRAFT_19791</name>
</gene>
<protein>
    <submittedName>
        <fullName evidence="1">Uncharacterized protein</fullName>
    </submittedName>
</protein>
<dbReference type="AlphaFoldDB" id="A0A0C9SW70"/>
<reference evidence="2" key="2">
    <citation type="submission" date="2015-01" db="EMBL/GenBank/DDBJ databases">
        <title>Evolutionary Origins and Diversification of the Mycorrhizal Mutualists.</title>
        <authorList>
            <consortium name="DOE Joint Genome Institute"/>
            <consortium name="Mycorrhizal Genomics Consortium"/>
            <person name="Kohler A."/>
            <person name="Kuo A."/>
            <person name="Nagy L.G."/>
            <person name="Floudas D."/>
            <person name="Copeland A."/>
            <person name="Barry K.W."/>
            <person name="Cichocki N."/>
            <person name="Veneault-Fourrey C."/>
            <person name="LaButti K."/>
            <person name="Lindquist E.A."/>
            <person name="Lipzen A."/>
            <person name="Lundell T."/>
            <person name="Morin E."/>
            <person name="Murat C."/>
            <person name="Riley R."/>
            <person name="Ohm R."/>
            <person name="Sun H."/>
            <person name="Tunlid A."/>
            <person name="Henrissat B."/>
            <person name="Grigoriev I.V."/>
            <person name="Hibbett D.S."/>
            <person name="Martin F."/>
        </authorList>
    </citation>
    <scope>NUCLEOTIDE SEQUENCE [LARGE SCALE GENOMIC DNA]</scope>
    <source>
        <strain evidence="2">ATCC 200175</strain>
    </source>
</reference>
<evidence type="ECO:0000313" key="1">
    <source>
        <dbReference type="EMBL" id="KIJ07010.1"/>
    </source>
</evidence>
<dbReference type="Proteomes" id="UP000053647">
    <property type="component" value="Unassembled WGS sequence"/>
</dbReference>